<keyword evidence="2" id="KW-1133">Transmembrane helix</keyword>
<organism evidence="3 4">
    <name type="scientific">candidate division KSB3 bacterium</name>
    <dbReference type="NCBI Taxonomy" id="2044937"/>
    <lineage>
        <taxon>Bacteria</taxon>
        <taxon>candidate division KSB3</taxon>
    </lineage>
</organism>
<accession>A0A2G6KJP5</accession>
<feature type="transmembrane region" description="Helical" evidence="2">
    <location>
        <begin position="115"/>
        <end position="135"/>
    </location>
</feature>
<feature type="compositionally biased region" description="Basic and acidic residues" evidence="1">
    <location>
        <begin position="354"/>
        <end position="365"/>
    </location>
</feature>
<gene>
    <name evidence="3" type="ORF">CSA56_02630</name>
</gene>
<protein>
    <submittedName>
        <fullName evidence="3">Uncharacterized protein</fullName>
    </submittedName>
</protein>
<feature type="transmembrane region" description="Helical" evidence="2">
    <location>
        <begin position="61"/>
        <end position="79"/>
    </location>
</feature>
<proteinExistence type="predicted"/>
<dbReference type="AlphaFoldDB" id="A0A2G6KJP5"/>
<feature type="compositionally biased region" description="Polar residues" evidence="1">
    <location>
        <begin position="336"/>
        <end position="353"/>
    </location>
</feature>
<sequence length="371" mass="40766">MAISGSSMPRTAELSIAKEQIDRLETRSRSLTPEEEQEREYALKKAARTQKRLQMRVSISVLYWTLGIVTVVLAFLRAFPEGVAIAQSKGLLAAVIESFAWLLKAPDAVAQGTGGDLYTLWAPFLSVALAMERLLETGFNWFEQTSRAVADILVAPRDALDWIGREYQDAYKATKDATETLSIETTPETMEVAALAEERLFKAEQRLRGWTSAPEYLAWKKALSIWVGLLVGTIVAVVGDLGMLRYIGISCPRFIDMILTGLLVGAGPGPMHDIIGILQGGKNAVSNLAELAKGKAVREAAVALKAESETLHERKTITENVMPLPRVNTEHLRVENTTPTVETGNPRVRNSNARLEKAGTRGEKVRRPRTG</sequence>
<feature type="region of interest" description="Disordered" evidence="1">
    <location>
        <begin position="336"/>
        <end position="371"/>
    </location>
</feature>
<name>A0A2G6KJP5_9BACT</name>
<feature type="transmembrane region" description="Helical" evidence="2">
    <location>
        <begin position="223"/>
        <end position="247"/>
    </location>
</feature>
<evidence type="ECO:0000256" key="1">
    <source>
        <dbReference type="SAM" id="MobiDB-lite"/>
    </source>
</evidence>
<dbReference type="Proteomes" id="UP000230821">
    <property type="component" value="Unassembled WGS sequence"/>
</dbReference>
<evidence type="ECO:0000313" key="4">
    <source>
        <dbReference type="Proteomes" id="UP000230821"/>
    </source>
</evidence>
<evidence type="ECO:0000256" key="2">
    <source>
        <dbReference type="SAM" id="Phobius"/>
    </source>
</evidence>
<reference evidence="3 4" key="1">
    <citation type="submission" date="2017-10" db="EMBL/GenBank/DDBJ databases">
        <title>Novel microbial diversity and functional potential in the marine mammal oral microbiome.</title>
        <authorList>
            <person name="Dudek N.K."/>
            <person name="Sun C.L."/>
            <person name="Burstein D."/>
            <person name="Kantor R.S."/>
            <person name="Aliaga Goltsman D.S."/>
            <person name="Bik E.M."/>
            <person name="Thomas B.C."/>
            <person name="Banfield J.F."/>
            <person name="Relman D.A."/>
        </authorList>
    </citation>
    <scope>NUCLEOTIDE SEQUENCE [LARGE SCALE GENOMIC DNA]</scope>
    <source>
        <strain evidence="3">DOLJORAL78_47_16</strain>
    </source>
</reference>
<keyword evidence="2" id="KW-0812">Transmembrane</keyword>
<comment type="caution">
    <text evidence="3">The sequence shown here is derived from an EMBL/GenBank/DDBJ whole genome shotgun (WGS) entry which is preliminary data.</text>
</comment>
<dbReference type="EMBL" id="PDSK01000031">
    <property type="protein sequence ID" value="PIE35867.1"/>
    <property type="molecule type" value="Genomic_DNA"/>
</dbReference>
<keyword evidence="2" id="KW-0472">Membrane</keyword>
<evidence type="ECO:0000313" key="3">
    <source>
        <dbReference type="EMBL" id="PIE35867.1"/>
    </source>
</evidence>